<name>A0A6J2W235_CHACN</name>
<dbReference type="Proteomes" id="UP000504632">
    <property type="component" value="Chromosome 8"/>
</dbReference>
<dbReference type="PANTHER" id="PTHR46947">
    <property type="entry name" value="WD REPEAT-CONTAINING PROTEIN 73"/>
    <property type="match status" value="1"/>
</dbReference>
<dbReference type="GO" id="GO:0005829">
    <property type="term" value="C:cytosol"/>
    <property type="evidence" value="ECO:0007669"/>
    <property type="project" value="TreeGrafter"/>
</dbReference>
<accession>A0A6J2W235</accession>
<organism evidence="1 2">
    <name type="scientific">Chanos chanos</name>
    <name type="common">Milkfish</name>
    <name type="synonym">Mugil chanos</name>
    <dbReference type="NCBI Taxonomy" id="29144"/>
    <lineage>
        <taxon>Eukaryota</taxon>
        <taxon>Metazoa</taxon>
        <taxon>Chordata</taxon>
        <taxon>Craniata</taxon>
        <taxon>Vertebrata</taxon>
        <taxon>Euteleostomi</taxon>
        <taxon>Actinopterygii</taxon>
        <taxon>Neopterygii</taxon>
        <taxon>Teleostei</taxon>
        <taxon>Ostariophysi</taxon>
        <taxon>Gonorynchiformes</taxon>
        <taxon>Chanidae</taxon>
        <taxon>Chanos</taxon>
    </lineage>
</organism>
<dbReference type="FunCoup" id="A0A6J2W235">
    <property type="interactions" value="753"/>
</dbReference>
<dbReference type="InterPro" id="IPR001680">
    <property type="entry name" value="WD40_rpt"/>
</dbReference>
<dbReference type="InterPro" id="IPR042795">
    <property type="entry name" value="Wdr73"/>
</dbReference>
<gene>
    <name evidence="2" type="primary">wdr73</name>
</gene>
<dbReference type="AlphaFoldDB" id="A0A6J2W235"/>
<keyword evidence="1" id="KW-1185">Reference proteome</keyword>
<dbReference type="OrthoDB" id="9822052at2759"/>
<dbReference type="GO" id="GO:0031122">
    <property type="term" value="P:cytoplasmic microtubule organization"/>
    <property type="evidence" value="ECO:0007669"/>
    <property type="project" value="TreeGrafter"/>
</dbReference>
<dbReference type="InterPro" id="IPR015943">
    <property type="entry name" value="WD40/YVTN_repeat-like_dom_sf"/>
</dbReference>
<evidence type="ECO:0000313" key="1">
    <source>
        <dbReference type="Proteomes" id="UP000504632"/>
    </source>
</evidence>
<dbReference type="InParanoid" id="A0A6J2W235"/>
<dbReference type="Gene3D" id="2.130.10.10">
    <property type="entry name" value="YVTN repeat-like/Quinoprotein amine dehydrogenase"/>
    <property type="match status" value="1"/>
</dbReference>
<dbReference type="GO" id="GO:0000922">
    <property type="term" value="C:spindle pole"/>
    <property type="evidence" value="ECO:0007669"/>
    <property type="project" value="TreeGrafter"/>
</dbReference>
<protein>
    <submittedName>
        <fullName evidence="2">Integrator complex assembly factor WDR73</fullName>
    </submittedName>
</protein>
<dbReference type="InterPro" id="IPR036322">
    <property type="entry name" value="WD40_repeat_dom_sf"/>
</dbReference>
<proteinExistence type="predicted"/>
<dbReference type="GeneID" id="115818832"/>
<reference evidence="2" key="1">
    <citation type="submission" date="2025-08" db="UniProtKB">
        <authorList>
            <consortium name="RefSeq"/>
        </authorList>
    </citation>
    <scope>IDENTIFICATION</scope>
</reference>
<dbReference type="PANTHER" id="PTHR46947:SF1">
    <property type="entry name" value="WD REPEAT-CONTAINING PROTEIN 73"/>
    <property type="match status" value="1"/>
</dbReference>
<sequence>MDLSLDEEDDWFFESINAYEALHVFQLEHSTKVIEWTGEKSICVAGYGSVKNEILELILPLKLFAGNCEGLCPERDFKVDHGGFSEEPIECLKYIPGTRYVVTSGNLSSRLNIWDIGGDDSDVIKKMGFIDPVDTSARGSKMAPGLTEDPSILHGSQIKNVQLTDLTSRRVLHSVGTDSSEAVSGLQFLSPNVFLICASNGVLYVSDTRDPSTNRYTLREEKSSSEWCFALKMDQSPSDPTSCSVARLSSSGQVVISDFRDLAGIISCAKLNVKHNAHSNDSMTVTWAPAFDGAIAVSGFDGTVQIYNTNAWTKEFQVFEPIFAHCGHTMMGEEKTDNTSTVVTTHVWHPWRPKTVLSAATDGSIHVWEWIDRSTSSSS</sequence>
<dbReference type="RefSeq" id="XP_030638184.1">
    <property type="nucleotide sequence ID" value="XM_030782324.1"/>
</dbReference>
<dbReference type="SUPFAM" id="SSF50978">
    <property type="entry name" value="WD40 repeat-like"/>
    <property type="match status" value="1"/>
</dbReference>
<dbReference type="CTD" id="84942"/>
<dbReference type="SMART" id="SM00320">
    <property type="entry name" value="WD40"/>
    <property type="match status" value="4"/>
</dbReference>
<evidence type="ECO:0000313" key="2">
    <source>
        <dbReference type="RefSeq" id="XP_030638184.1"/>
    </source>
</evidence>